<evidence type="ECO:0000313" key="2">
    <source>
        <dbReference type="EMBL" id="PNH07550.1"/>
    </source>
</evidence>
<gene>
    <name evidence="2" type="ORF">TSOC_005974</name>
</gene>
<keyword evidence="3" id="KW-1185">Reference proteome</keyword>
<feature type="region of interest" description="Disordered" evidence="1">
    <location>
        <begin position="1"/>
        <end position="21"/>
    </location>
</feature>
<name>A0A2J8A4V4_9CHLO</name>
<organism evidence="2 3">
    <name type="scientific">Tetrabaena socialis</name>
    <dbReference type="NCBI Taxonomy" id="47790"/>
    <lineage>
        <taxon>Eukaryota</taxon>
        <taxon>Viridiplantae</taxon>
        <taxon>Chlorophyta</taxon>
        <taxon>core chlorophytes</taxon>
        <taxon>Chlorophyceae</taxon>
        <taxon>CS clade</taxon>
        <taxon>Chlamydomonadales</taxon>
        <taxon>Tetrabaenaceae</taxon>
        <taxon>Tetrabaena</taxon>
    </lineage>
</organism>
<reference evidence="2 3" key="1">
    <citation type="journal article" date="2017" name="Mol. Biol. Evol.">
        <title>The 4-celled Tetrabaena socialis nuclear genome reveals the essential components for genetic control of cell number at the origin of multicellularity in the volvocine lineage.</title>
        <authorList>
            <person name="Featherston J."/>
            <person name="Arakaki Y."/>
            <person name="Hanschen E.R."/>
            <person name="Ferris P.J."/>
            <person name="Michod R.E."/>
            <person name="Olson B.J.S.C."/>
            <person name="Nozaki H."/>
            <person name="Durand P.M."/>
        </authorList>
    </citation>
    <scope>NUCLEOTIDE SEQUENCE [LARGE SCALE GENOMIC DNA]</scope>
    <source>
        <strain evidence="2 3">NIES-571</strain>
    </source>
</reference>
<dbReference type="EMBL" id="PGGS01000174">
    <property type="protein sequence ID" value="PNH07550.1"/>
    <property type="molecule type" value="Genomic_DNA"/>
</dbReference>
<sequence length="178" mass="19300">MTGVAARRPKVPAGSAPEGPSILRHLRTRDSCCWMAASALLAPPLPAPLVPAAAPLARRPAWAELRTYCASYSLRKQALHGDLSRYLCCNGMCPCSGRMSESKCPEFCLCLEGPPSSTSAPVNPVRRSTYCASYSLRKQALHGDLSRYLCCNGMCPCSGRMSESKCPEFCLCLEGMYR</sequence>
<dbReference type="AlphaFoldDB" id="A0A2J8A4V4"/>
<evidence type="ECO:0000256" key="1">
    <source>
        <dbReference type="SAM" id="MobiDB-lite"/>
    </source>
</evidence>
<dbReference type="PANTHER" id="PTHR31152:SF1">
    <property type="entry name" value="PLAC8 FAMILY PROTEIN"/>
    <property type="match status" value="1"/>
</dbReference>
<protein>
    <submittedName>
        <fullName evidence="2">Uncharacterized protein</fullName>
    </submittedName>
</protein>
<comment type="caution">
    <text evidence="2">The sequence shown here is derived from an EMBL/GenBank/DDBJ whole genome shotgun (WGS) entry which is preliminary data.</text>
</comment>
<proteinExistence type="predicted"/>
<dbReference type="OrthoDB" id="998115at2759"/>
<dbReference type="Proteomes" id="UP000236333">
    <property type="component" value="Unassembled WGS sequence"/>
</dbReference>
<dbReference type="PANTHER" id="PTHR31152">
    <property type="entry name" value="PLAC8 FAMILY PROTEIN"/>
    <property type="match status" value="1"/>
</dbReference>
<evidence type="ECO:0000313" key="3">
    <source>
        <dbReference type="Proteomes" id="UP000236333"/>
    </source>
</evidence>
<accession>A0A2J8A4V4</accession>